<evidence type="ECO:0000313" key="2">
    <source>
        <dbReference type="Proteomes" id="UP000184164"/>
    </source>
</evidence>
<protein>
    <submittedName>
        <fullName evidence="1">Uncharacterized protein</fullName>
    </submittedName>
</protein>
<dbReference type="EMBL" id="FQUM01000006">
    <property type="protein sequence ID" value="SHF58789.1"/>
    <property type="molecule type" value="Genomic_DNA"/>
</dbReference>
<keyword evidence="2" id="KW-1185">Reference proteome</keyword>
<organism evidence="1 2">
    <name type="scientific">Mariniphaga anaerophila</name>
    <dbReference type="NCBI Taxonomy" id="1484053"/>
    <lineage>
        <taxon>Bacteria</taxon>
        <taxon>Pseudomonadati</taxon>
        <taxon>Bacteroidota</taxon>
        <taxon>Bacteroidia</taxon>
        <taxon>Marinilabiliales</taxon>
        <taxon>Prolixibacteraceae</taxon>
        <taxon>Mariniphaga</taxon>
    </lineage>
</organism>
<evidence type="ECO:0000313" key="1">
    <source>
        <dbReference type="EMBL" id="SHF58789.1"/>
    </source>
</evidence>
<proteinExistence type="predicted"/>
<dbReference type="PROSITE" id="PS51257">
    <property type="entry name" value="PROKAR_LIPOPROTEIN"/>
    <property type="match status" value="1"/>
</dbReference>
<sequence>MSIKTRQKRIRVFGFLMLFVSALVWSSCNKNEDFSQSIRLIYLAMNGQTNFVINNSVAINFPTEEKTEFVILGGDEDYSISNSDNTKLSISDDEGNLELTPLAPGEVVVTISDGSGNSYLLNVQIIDRSLKLKATRTQGNIFDLMEFNMYSEEEFTSQNLIEIYDSVVWVCTNTNQRLQILESSGHGSRFISKWSNCFFLPAEYETCLLGYKNNRVISADTVSVSIVNDKDFLGYNWSDVVNTSTVSTGYQNAFIKGYDFATRSVVTDNGSSLHLFLFQTNSGDGVAFAQKSRQVLLNYINSLYSAPTYSFDVDNSLSEIYNQLFRNTGTGVTPEYIWITPKSNMALIKKYDENAGVLKYEIHAEPGR</sequence>
<accession>A0A1M5CVP9</accession>
<dbReference type="AlphaFoldDB" id="A0A1M5CVP9"/>
<reference evidence="1 2" key="1">
    <citation type="submission" date="2016-11" db="EMBL/GenBank/DDBJ databases">
        <authorList>
            <person name="Jaros S."/>
            <person name="Januszkiewicz K."/>
            <person name="Wedrychowicz H."/>
        </authorList>
    </citation>
    <scope>NUCLEOTIDE SEQUENCE [LARGE SCALE GENOMIC DNA]</scope>
    <source>
        <strain evidence="1 2">DSM 26910</strain>
    </source>
</reference>
<dbReference type="STRING" id="1484053.SAMN05444274_106286"/>
<gene>
    <name evidence="1" type="ORF">SAMN05444274_106286</name>
</gene>
<dbReference type="Proteomes" id="UP000184164">
    <property type="component" value="Unassembled WGS sequence"/>
</dbReference>
<name>A0A1M5CVP9_9BACT</name>